<sequence>QSSVILRFIHSYPTCAVAVYVILHSAAIPPIPFASGGRLGVGLLMGTRICPQRGCRYRRDHEAEHPVQRGYLSPLACMLMRHASPFIMMVGNQVFATGAVQYRLLLKTERCETPTILKLFGKT</sequence>
<evidence type="ECO:0000313" key="1">
    <source>
        <dbReference type="EnsemblPlants" id="TuG1812G0500001956.01.T02"/>
    </source>
</evidence>
<dbReference type="EnsemblPlants" id="TuG1812G0500001956.01.T02">
    <property type="protein sequence ID" value="TuG1812G0500001956.01.T02"/>
    <property type="gene ID" value="TuG1812G0500001956.01"/>
</dbReference>
<keyword evidence="2" id="KW-1185">Reference proteome</keyword>
<organism evidence="1 2">
    <name type="scientific">Triticum urartu</name>
    <name type="common">Red wild einkorn</name>
    <name type="synonym">Crithodium urartu</name>
    <dbReference type="NCBI Taxonomy" id="4572"/>
    <lineage>
        <taxon>Eukaryota</taxon>
        <taxon>Viridiplantae</taxon>
        <taxon>Streptophyta</taxon>
        <taxon>Embryophyta</taxon>
        <taxon>Tracheophyta</taxon>
        <taxon>Spermatophyta</taxon>
        <taxon>Magnoliopsida</taxon>
        <taxon>Liliopsida</taxon>
        <taxon>Poales</taxon>
        <taxon>Poaceae</taxon>
        <taxon>BOP clade</taxon>
        <taxon>Pooideae</taxon>
        <taxon>Triticodae</taxon>
        <taxon>Triticeae</taxon>
        <taxon>Triticinae</taxon>
        <taxon>Triticum</taxon>
    </lineage>
</organism>
<proteinExistence type="predicted"/>
<reference evidence="1" key="3">
    <citation type="submission" date="2022-06" db="UniProtKB">
        <authorList>
            <consortium name="EnsemblPlants"/>
        </authorList>
    </citation>
    <scope>IDENTIFICATION</scope>
</reference>
<name>A0A8R7UHX9_TRIUA</name>
<reference evidence="1" key="2">
    <citation type="submission" date="2018-03" db="EMBL/GenBank/DDBJ databases">
        <title>The Triticum urartu genome reveals the dynamic nature of wheat genome evolution.</title>
        <authorList>
            <person name="Ling H."/>
            <person name="Ma B."/>
            <person name="Shi X."/>
            <person name="Liu H."/>
            <person name="Dong L."/>
            <person name="Sun H."/>
            <person name="Cao Y."/>
            <person name="Gao Q."/>
            <person name="Zheng S."/>
            <person name="Li Y."/>
            <person name="Yu Y."/>
            <person name="Du H."/>
            <person name="Qi M."/>
            <person name="Li Y."/>
            <person name="Yu H."/>
            <person name="Cui Y."/>
            <person name="Wang N."/>
            <person name="Chen C."/>
            <person name="Wu H."/>
            <person name="Zhao Y."/>
            <person name="Zhang J."/>
            <person name="Li Y."/>
            <person name="Zhou W."/>
            <person name="Zhang B."/>
            <person name="Hu W."/>
            <person name="Eijk M."/>
            <person name="Tang J."/>
            <person name="Witsenboer H."/>
            <person name="Zhao S."/>
            <person name="Li Z."/>
            <person name="Zhang A."/>
            <person name="Wang D."/>
            <person name="Liang C."/>
        </authorList>
    </citation>
    <scope>NUCLEOTIDE SEQUENCE [LARGE SCALE GENOMIC DNA]</scope>
    <source>
        <strain evidence="1">cv. G1812</strain>
    </source>
</reference>
<protein>
    <submittedName>
        <fullName evidence="1">Uncharacterized protein</fullName>
    </submittedName>
</protein>
<evidence type="ECO:0000313" key="2">
    <source>
        <dbReference type="Proteomes" id="UP000015106"/>
    </source>
</evidence>
<dbReference type="Gramene" id="TuG1812G0500001956.01.T02">
    <property type="protein sequence ID" value="TuG1812G0500001956.01.T02"/>
    <property type="gene ID" value="TuG1812G0500001956.01"/>
</dbReference>
<dbReference type="Proteomes" id="UP000015106">
    <property type="component" value="Chromosome 5"/>
</dbReference>
<dbReference type="AlphaFoldDB" id="A0A8R7UHX9"/>
<accession>A0A8R7UHX9</accession>
<reference evidence="2" key="1">
    <citation type="journal article" date="2013" name="Nature">
        <title>Draft genome of the wheat A-genome progenitor Triticum urartu.</title>
        <authorList>
            <person name="Ling H.Q."/>
            <person name="Zhao S."/>
            <person name="Liu D."/>
            <person name="Wang J."/>
            <person name="Sun H."/>
            <person name="Zhang C."/>
            <person name="Fan H."/>
            <person name="Li D."/>
            <person name="Dong L."/>
            <person name="Tao Y."/>
            <person name="Gao C."/>
            <person name="Wu H."/>
            <person name="Li Y."/>
            <person name="Cui Y."/>
            <person name="Guo X."/>
            <person name="Zheng S."/>
            <person name="Wang B."/>
            <person name="Yu K."/>
            <person name="Liang Q."/>
            <person name="Yang W."/>
            <person name="Lou X."/>
            <person name="Chen J."/>
            <person name="Feng M."/>
            <person name="Jian J."/>
            <person name="Zhang X."/>
            <person name="Luo G."/>
            <person name="Jiang Y."/>
            <person name="Liu J."/>
            <person name="Wang Z."/>
            <person name="Sha Y."/>
            <person name="Zhang B."/>
            <person name="Wu H."/>
            <person name="Tang D."/>
            <person name="Shen Q."/>
            <person name="Xue P."/>
            <person name="Zou S."/>
            <person name="Wang X."/>
            <person name="Liu X."/>
            <person name="Wang F."/>
            <person name="Yang Y."/>
            <person name="An X."/>
            <person name="Dong Z."/>
            <person name="Zhang K."/>
            <person name="Zhang X."/>
            <person name="Luo M.C."/>
            <person name="Dvorak J."/>
            <person name="Tong Y."/>
            <person name="Wang J."/>
            <person name="Yang H."/>
            <person name="Li Z."/>
            <person name="Wang D."/>
            <person name="Zhang A."/>
            <person name="Wang J."/>
        </authorList>
    </citation>
    <scope>NUCLEOTIDE SEQUENCE</scope>
    <source>
        <strain evidence="2">cv. G1812</strain>
    </source>
</reference>